<dbReference type="EMBL" id="CP054038">
    <property type="protein sequence ID" value="QKJ17984.1"/>
    <property type="molecule type" value="Genomic_DNA"/>
</dbReference>
<dbReference type="CDD" id="cd07377">
    <property type="entry name" value="WHTH_GntR"/>
    <property type="match status" value="1"/>
</dbReference>
<dbReference type="InterPro" id="IPR011711">
    <property type="entry name" value="GntR_C"/>
</dbReference>
<dbReference type="InterPro" id="IPR036390">
    <property type="entry name" value="WH_DNA-bd_sf"/>
</dbReference>
<organism evidence="5 6">
    <name type="scientific">Microbacterium hominis</name>
    <dbReference type="NCBI Taxonomy" id="162426"/>
    <lineage>
        <taxon>Bacteria</taxon>
        <taxon>Bacillati</taxon>
        <taxon>Actinomycetota</taxon>
        <taxon>Actinomycetes</taxon>
        <taxon>Micrococcales</taxon>
        <taxon>Microbacteriaceae</taxon>
        <taxon>Microbacterium</taxon>
    </lineage>
</organism>
<dbReference type="GO" id="GO:0003700">
    <property type="term" value="F:DNA-binding transcription factor activity"/>
    <property type="evidence" value="ECO:0007669"/>
    <property type="project" value="InterPro"/>
</dbReference>
<dbReference type="PRINTS" id="PR00035">
    <property type="entry name" value="HTHGNTR"/>
</dbReference>
<dbReference type="InterPro" id="IPR008920">
    <property type="entry name" value="TF_FadR/GntR_C"/>
</dbReference>
<sequence length="210" mass="23448">MTQKFAPLAPRGAALGDEVHARLADAILDGTLAPGEQLRDQELAEWLGVSRTPVREALQRLERVGLVEVIPHRYTRVALPRAEDDTMEFVAYLMGNLTRMTAARATDETLREALTYADDMVHAARGEDRAALAERSYAFFSFLTRAADNVAVRRVMKEAEVAIRRDIKDWRPFVDCPVARGGLYQEYRDALAARDGAVAEDVLRRIHGLA</sequence>
<evidence type="ECO:0000313" key="5">
    <source>
        <dbReference type="EMBL" id="QKJ17984.1"/>
    </source>
</evidence>
<dbReference type="Gene3D" id="1.20.120.530">
    <property type="entry name" value="GntR ligand-binding domain-like"/>
    <property type="match status" value="1"/>
</dbReference>
<keyword evidence="1" id="KW-0805">Transcription regulation</keyword>
<feature type="domain" description="HTH gntR-type" evidence="4">
    <location>
        <begin position="13"/>
        <end position="80"/>
    </location>
</feature>
<dbReference type="RefSeq" id="WP_172988364.1">
    <property type="nucleotide sequence ID" value="NZ_CP054038.1"/>
</dbReference>
<reference evidence="5 6" key="1">
    <citation type="submission" date="2020-05" db="EMBL/GenBank/DDBJ databases">
        <title>Strain PA2F3 complete genome.</title>
        <authorList>
            <person name="Kim Y.-S."/>
            <person name="Kim S.-J."/>
            <person name="Jung H.-k."/>
            <person name="Kim S.-E."/>
            <person name="Kim K.-H."/>
        </authorList>
    </citation>
    <scope>NUCLEOTIDE SEQUENCE [LARGE SCALE GENOMIC DNA]</scope>
    <source>
        <strain evidence="5 6">PA2F3</strain>
    </source>
</reference>
<gene>
    <name evidence="5" type="ORF">HQM25_00155</name>
</gene>
<dbReference type="AlphaFoldDB" id="A0A7D4TP92"/>
<proteinExistence type="predicted"/>
<dbReference type="InterPro" id="IPR036388">
    <property type="entry name" value="WH-like_DNA-bd_sf"/>
</dbReference>
<evidence type="ECO:0000256" key="2">
    <source>
        <dbReference type="ARBA" id="ARBA00023125"/>
    </source>
</evidence>
<protein>
    <submittedName>
        <fullName evidence="5">GntR family transcriptional regulator</fullName>
    </submittedName>
</protein>
<evidence type="ECO:0000256" key="1">
    <source>
        <dbReference type="ARBA" id="ARBA00023015"/>
    </source>
</evidence>
<dbReference type="PANTHER" id="PTHR43537:SF24">
    <property type="entry name" value="GLUCONATE OPERON TRANSCRIPTIONAL REPRESSOR"/>
    <property type="match status" value="1"/>
</dbReference>
<keyword evidence="3" id="KW-0804">Transcription</keyword>
<dbReference type="PANTHER" id="PTHR43537">
    <property type="entry name" value="TRANSCRIPTIONAL REGULATOR, GNTR FAMILY"/>
    <property type="match status" value="1"/>
</dbReference>
<dbReference type="Proteomes" id="UP000502498">
    <property type="component" value="Chromosome"/>
</dbReference>
<accession>A0A7D4TP92</accession>
<dbReference type="Gene3D" id="1.10.10.10">
    <property type="entry name" value="Winged helix-like DNA-binding domain superfamily/Winged helix DNA-binding domain"/>
    <property type="match status" value="1"/>
</dbReference>
<evidence type="ECO:0000313" key="6">
    <source>
        <dbReference type="Proteomes" id="UP000502498"/>
    </source>
</evidence>
<evidence type="ECO:0000259" key="4">
    <source>
        <dbReference type="PROSITE" id="PS50949"/>
    </source>
</evidence>
<evidence type="ECO:0000256" key="3">
    <source>
        <dbReference type="ARBA" id="ARBA00023163"/>
    </source>
</evidence>
<dbReference type="GO" id="GO:0003677">
    <property type="term" value="F:DNA binding"/>
    <property type="evidence" value="ECO:0007669"/>
    <property type="project" value="UniProtKB-KW"/>
</dbReference>
<dbReference type="SUPFAM" id="SSF46785">
    <property type="entry name" value="Winged helix' DNA-binding domain"/>
    <property type="match status" value="1"/>
</dbReference>
<dbReference type="InterPro" id="IPR000524">
    <property type="entry name" value="Tscrpt_reg_HTH_GntR"/>
</dbReference>
<name>A0A7D4TP92_9MICO</name>
<dbReference type="SMART" id="SM00345">
    <property type="entry name" value="HTH_GNTR"/>
    <property type="match status" value="1"/>
</dbReference>
<dbReference type="SUPFAM" id="SSF48008">
    <property type="entry name" value="GntR ligand-binding domain-like"/>
    <property type="match status" value="1"/>
</dbReference>
<keyword evidence="2" id="KW-0238">DNA-binding</keyword>
<dbReference type="Pfam" id="PF00392">
    <property type="entry name" value="GntR"/>
    <property type="match status" value="1"/>
</dbReference>
<dbReference type="Pfam" id="PF07729">
    <property type="entry name" value="FCD"/>
    <property type="match status" value="1"/>
</dbReference>
<dbReference type="PROSITE" id="PS50949">
    <property type="entry name" value="HTH_GNTR"/>
    <property type="match status" value="1"/>
</dbReference>